<dbReference type="Proteomes" id="UP000199632">
    <property type="component" value="Unassembled WGS sequence"/>
</dbReference>
<dbReference type="Gene3D" id="3.40.50.1820">
    <property type="entry name" value="alpha/beta hydrolase"/>
    <property type="match status" value="1"/>
</dbReference>
<dbReference type="EMBL" id="FNQB01000003">
    <property type="protein sequence ID" value="SDZ46962.1"/>
    <property type="molecule type" value="Genomic_DNA"/>
</dbReference>
<dbReference type="GO" id="GO:0008610">
    <property type="term" value="P:lipid biosynthetic process"/>
    <property type="evidence" value="ECO:0007669"/>
    <property type="project" value="TreeGrafter"/>
</dbReference>
<dbReference type="PANTHER" id="PTHR11487:SF0">
    <property type="entry name" value="S-ACYL FATTY ACID SYNTHASE THIOESTERASE, MEDIUM CHAIN"/>
    <property type="match status" value="1"/>
</dbReference>
<gene>
    <name evidence="3" type="ORF">SAMN05421684_5387</name>
</gene>
<evidence type="ECO:0000313" key="4">
    <source>
        <dbReference type="Proteomes" id="UP000199632"/>
    </source>
</evidence>
<dbReference type="RefSeq" id="WP_090798739.1">
    <property type="nucleotide sequence ID" value="NZ_BOND01000003.1"/>
</dbReference>
<name>A0A1H3T9L5_9ACTN</name>
<comment type="similarity">
    <text evidence="1">Belongs to the thioesterase family.</text>
</comment>
<dbReference type="InterPro" id="IPR029058">
    <property type="entry name" value="AB_hydrolase_fold"/>
</dbReference>
<accession>A0A1H3T9L5</accession>
<protein>
    <submittedName>
        <fullName evidence="3">Surfactin synthase thioesterase subunit</fullName>
    </submittedName>
</protein>
<dbReference type="OrthoDB" id="8480037at2"/>
<dbReference type="InterPro" id="IPR012223">
    <property type="entry name" value="TEII"/>
</dbReference>
<dbReference type="SUPFAM" id="SSF53474">
    <property type="entry name" value="alpha/beta-Hydrolases"/>
    <property type="match status" value="1"/>
</dbReference>
<sequence length="243" mass="27138">MIPASTKWLLREPSPGDQPVLFCFPYGGAGASSLRRWPARIGEIELHAVQLPGRENRILEPHYTDFDTFARDAVEALRPYLDRPYAVLGHCMGALLAHAFVARVEEAGAPPPQRLFVSASLVPYRGFYGFYHPWMSDRRIAAELQRVSRDLGDGELPGELVALATRVLRADVSMCLGYLPPIRPVRTPISVIGWDGDVDVDKDDLAEWEEYGRTRAHLLPGEPLTFLTAPAGIRNVIEDDFEF</sequence>
<dbReference type="STRING" id="137265.SAMN05421684_5387"/>
<organism evidence="3 4">
    <name type="scientific">Asanoa ishikariensis</name>
    <dbReference type="NCBI Taxonomy" id="137265"/>
    <lineage>
        <taxon>Bacteria</taxon>
        <taxon>Bacillati</taxon>
        <taxon>Actinomycetota</taxon>
        <taxon>Actinomycetes</taxon>
        <taxon>Micromonosporales</taxon>
        <taxon>Micromonosporaceae</taxon>
        <taxon>Asanoa</taxon>
    </lineage>
</organism>
<dbReference type="AlphaFoldDB" id="A0A1H3T9L5"/>
<evidence type="ECO:0000256" key="1">
    <source>
        <dbReference type="ARBA" id="ARBA00007169"/>
    </source>
</evidence>
<dbReference type="InterPro" id="IPR001031">
    <property type="entry name" value="Thioesterase"/>
</dbReference>
<dbReference type="PANTHER" id="PTHR11487">
    <property type="entry name" value="THIOESTERASE"/>
    <property type="match status" value="1"/>
</dbReference>
<reference evidence="4" key="1">
    <citation type="submission" date="2016-10" db="EMBL/GenBank/DDBJ databases">
        <authorList>
            <person name="Varghese N."/>
            <person name="Submissions S."/>
        </authorList>
    </citation>
    <scope>NUCLEOTIDE SEQUENCE [LARGE SCALE GENOMIC DNA]</scope>
    <source>
        <strain evidence="4">DSM 44718</strain>
    </source>
</reference>
<evidence type="ECO:0000313" key="3">
    <source>
        <dbReference type="EMBL" id="SDZ46962.1"/>
    </source>
</evidence>
<evidence type="ECO:0000259" key="2">
    <source>
        <dbReference type="Pfam" id="PF00975"/>
    </source>
</evidence>
<dbReference type="Pfam" id="PF00975">
    <property type="entry name" value="Thioesterase"/>
    <property type="match status" value="1"/>
</dbReference>
<proteinExistence type="inferred from homology"/>
<feature type="domain" description="Thioesterase" evidence="2">
    <location>
        <begin position="21"/>
        <end position="228"/>
    </location>
</feature>
<keyword evidence="4" id="KW-1185">Reference proteome</keyword>